<dbReference type="AlphaFoldDB" id="A0A0V7ZXR5"/>
<evidence type="ECO:0000313" key="1">
    <source>
        <dbReference type="EMBL" id="KST69379.1"/>
    </source>
</evidence>
<gene>
    <name evidence="1" type="ORF">BC008_35220</name>
</gene>
<reference evidence="1 2" key="1">
    <citation type="journal article" date="2015" name="Genome Announc.">
        <title>Draft Genome of the Euendolithic (true boring) Cyanobacterium Mastigocoleus testarum strain BC008.</title>
        <authorList>
            <person name="Guida B.S."/>
            <person name="Garcia-Pichel F."/>
        </authorList>
    </citation>
    <scope>NUCLEOTIDE SEQUENCE [LARGE SCALE GENOMIC DNA]</scope>
    <source>
        <strain evidence="1 2">BC008</strain>
    </source>
</reference>
<keyword evidence="2" id="KW-1185">Reference proteome</keyword>
<sequence length="228" mass="26066">MLSVNQFAYISGTTEYKFGHNSIPNIPITDAPNDTDFTRWAMLYDGSTYRMYFFKGSTNNKIYQFGFNGSSYQFGYNSIPELTLVDMPADADISSFAMLHDGNDYRLYLRRLGEANLLYQFAWVPGTSTYKWGHNSIPKIPVTGFPKNADTNRWAMLHDGNAYRFYRMGLGNNDKLLQGSFNRSTNAYEYAFNSIPELTLVGTPSDSDLSEAAMLHDGNNYRFYFLKK</sequence>
<accession>A0A0V7ZXR5</accession>
<proteinExistence type="predicted"/>
<dbReference type="OrthoDB" id="8580368at2"/>
<organism evidence="1 2">
    <name type="scientific">Mastigocoleus testarum BC008</name>
    <dbReference type="NCBI Taxonomy" id="371196"/>
    <lineage>
        <taxon>Bacteria</taxon>
        <taxon>Bacillati</taxon>
        <taxon>Cyanobacteriota</taxon>
        <taxon>Cyanophyceae</taxon>
        <taxon>Nostocales</taxon>
        <taxon>Hapalosiphonaceae</taxon>
        <taxon>Mastigocoleus</taxon>
    </lineage>
</organism>
<protein>
    <submittedName>
        <fullName evidence="1">Uncharacterized protein</fullName>
    </submittedName>
</protein>
<comment type="caution">
    <text evidence="1">The sequence shown here is derived from an EMBL/GenBank/DDBJ whole genome shotgun (WGS) entry which is preliminary data.</text>
</comment>
<dbReference type="Proteomes" id="UP000053372">
    <property type="component" value="Unassembled WGS sequence"/>
</dbReference>
<dbReference type="RefSeq" id="WP_027846017.1">
    <property type="nucleotide sequence ID" value="NZ_LMTZ01000024.1"/>
</dbReference>
<dbReference type="EMBL" id="LMTZ01000024">
    <property type="protein sequence ID" value="KST69379.1"/>
    <property type="molecule type" value="Genomic_DNA"/>
</dbReference>
<name>A0A0V7ZXR5_9CYAN</name>
<evidence type="ECO:0000313" key="2">
    <source>
        <dbReference type="Proteomes" id="UP000053372"/>
    </source>
</evidence>